<dbReference type="AlphaFoldDB" id="A0A4P7DCQ6"/>
<evidence type="ECO:0000256" key="1">
    <source>
        <dbReference type="SAM" id="MobiDB-lite"/>
    </source>
</evidence>
<evidence type="ECO:0000313" key="2">
    <source>
        <dbReference type="EMBL" id="QBR04472.1"/>
    </source>
</evidence>
<keyword evidence="3" id="KW-1185">Reference proteome</keyword>
<reference evidence="2 3" key="1">
    <citation type="submission" date="2019-03" db="EMBL/GenBank/DDBJ databases">
        <title>Paraburkholderia sp. 7MH5, isolated from subtropical forest soil.</title>
        <authorList>
            <person name="Gao Z.-H."/>
            <person name="Qiu L.-H."/>
        </authorList>
    </citation>
    <scope>NUCLEOTIDE SEQUENCE [LARGE SCALE GENOMIC DNA]</scope>
    <source>
        <strain evidence="2 3">7MH5</strain>
        <plasmid evidence="2 3">unnamed1</plasmid>
    </source>
</reference>
<dbReference type="OrthoDB" id="9112534at2"/>
<feature type="region of interest" description="Disordered" evidence="1">
    <location>
        <begin position="61"/>
        <end position="100"/>
    </location>
</feature>
<dbReference type="Pfam" id="PF13663">
    <property type="entry name" value="DUF4148"/>
    <property type="match status" value="1"/>
</dbReference>
<name>A0A4P7DCQ6_9BURK</name>
<gene>
    <name evidence="2" type="ORF">E1956_44660</name>
</gene>
<dbReference type="KEGG" id="ppai:E1956_44660"/>
<dbReference type="InterPro" id="IPR025421">
    <property type="entry name" value="DUF4148"/>
</dbReference>
<dbReference type="Proteomes" id="UP000295727">
    <property type="component" value="Plasmid unnamed1"/>
</dbReference>
<dbReference type="EMBL" id="CP038152">
    <property type="protein sequence ID" value="QBR04472.1"/>
    <property type="molecule type" value="Genomic_DNA"/>
</dbReference>
<geneLocation type="plasmid" evidence="2 3">
    <name>unnamed1</name>
</geneLocation>
<proteinExistence type="predicted"/>
<evidence type="ECO:0000313" key="3">
    <source>
        <dbReference type="Proteomes" id="UP000295727"/>
    </source>
</evidence>
<sequence length="100" mass="10618">MPPRSEGRPSWTAYAQTTTPLTHAQVRAQLVQLESSGYTPARRNDATYPADIQAAEERVQARESAGTLVASGMGSGTGSTSQAGGHDSAYRGTSKLFEHH</sequence>
<protein>
    <submittedName>
        <fullName evidence="2">DUF4148 domain-containing protein</fullName>
    </submittedName>
</protein>
<organism evidence="2 3">
    <name type="scientific">Paraburkholderia pallida</name>
    <dbReference type="NCBI Taxonomy" id="2547399"/>
    <lineage>
        <taxon>Bacteria</taxon>
        <taxon>Pseudomonadati</taxon>
        <taxon>Pseudomonadota</taxon>
        <taxon>Betaproteobacteria</taxon>
        <taxon>Burkholderiales</taxon>
        <taxon>Burkholderiaceae</taxon>
        <taxon>Paraburkholderia</taxon>
    </lineage>
</organism>
<accession>A0A4P7DCQ6</accession>
<dbReference type="RefSeq" id="WP_134760884.1">
    <property type="nucleotide sequence ID" value="NZ_CP038152.1"/>
</dbReference>
<keyword evidence="2" id="KW-0614">Plasmid</keyword>